<name>A0AAD6WWR1_9AGAR</name>
<dbReference type="GO" id="GO:0006465">
    <property type="term" value="P:signal peptide processing"/>
    <property type="evidence" value="ECO:0007669"/>
    <property type="project" value="InterPro"/>
</dbReference>
<keyword evidence="7 9" id="KW-0472">Membrane</keyword>
<comment type="caution">
    <text evidence="10">The sequence shown here is derived from an EMBL/GenBank/DDBJ whole genome shotgun (WGS) entry which is preliminary data.</text>
</comment>
<dbReference type="PANTHER" id="PTHR13202">
    <property type="entry name" value="MICROSOMAL SIGNAL PEPTIDASE 12 KDA SUBUNIT"/>
    <property type="match status" value="1"/>
</dbReference>
<dbReference type="AlphaFoldDB" id="A0AAD6WWR1"/>
<reference evidence="10" key="1">
    <citation type="submission" date="2023-03" db="EMBL/GenBank/DDBJ databases">
        <title>Massive genome expansion in bonnet fungi (Mycena s.s.) driven by repeated elements and novel gene families across ecological guilds.</title>
        <authorList>
            <consortium name="Lawrence Berkeley National Laboratory"/>
            <person name="Harder C.B."/>
            <person name="Miyauchi S."/>
            <person name="Viragh M."/>
            <person name="Kuo A."/>
            <person name="Thoen E."/>
            <person name="Andreopoulos B."/>
            <person name="Lu D."/>
            <person name="Skrede I."/>
            <person name="Drula E."/>
            <person name="Henrissat B."/>
            <person name="Morin E."/>
            <person name="Kohler A."/>
            <person name="Barry K."/>
            <person name="LaButti K."/>
            <person name="Morin E."/>
            <person name="Salamov A."/>
            <person name="Lipzen A."/>
            <person name="Mereny Z."/>
            <person name="Hegedus B."/>
            <person name="Baldrian P."/>
            <person name="Stursova M."/>
            <person name="Weitz H."/>
            <person name="Taylor A."/>
            <person name="Grigoriev I.V."/>
            <person name="Nagy L.G."/>
            <person name="Martin F."/>
            <person name="Kauserud H."/>
        </authorList>
    </citation>
    <scope>NUCLEOTIDE SEQUENCE</scope>
    <source>
        <strain evidence="10">CBHHK200</strain>
    </source>
</reference>
<keyword evidence="6 9" id="KW-1133">Transmembrane helix</keyword>
<evidence type="ECO:0000256" key="1">
    <source>
        <dbReference type="ARBA" id="ARBA00004477"/>
    </source>
</evidence>
<evidence type="ECO:0000256" key="6">
    <source>
        <dbReference type="ARBA" id="ARBA00022989"/>
    </source>
</evidence>
<evidence type="ECO:0000256" key="4">
    <source>
        <dbReference type="ARBA" id="ARBA00022692"/>
    </source>
</evidence>
<evidence type="ECO:0000256" key="2">
    <source>
        <dbReference type="ARBA" id="ARBA00005245"/>
    </source>
</evidence>
<feature type="transmembrane region" description="Helical" evidence="9">
    <location>
        <begin position="48"/>
        <end position="66"/>
    </location>
</feature>
<keyword evidence="11" id="KW-1185">Reference proteome</keyword>
<dbReference type="PANTHER" id="PTHR13202:SF0">
    <property type="entry name" value="SIGNAL PEPTIDASE COMPLEX SUBUNIT 1"/>
    <property type="match status" value="1"/>
</dbReference>
<dbReference type="GO" id="GO:0005787">
    <property type="term" value="C:signal peptidase complex"/>
    <property type="evidence" value="ECO:0007669"/>
    <property type="project" value="InterPro"/>
</dbReference>
<comment type="subcellular location">
    <subcellularLocation>
        <location evidence="1">Endoplasmic reticulum membrane</location>
        <topology evidence="1">Multi-pass membrane protein</topology>
    </subcellularLocation>
</comment>
<evidence type="ECO:0000256" key="7">
    <source>
        <dbReference type="ARBA" id="ARBA00023136"/>
    </source>
</evidence>
<feature type="transmembrane region" description="Helical" evidence="9">
    <location>
        <begin position="22"/>
        <end position="41"/>
    </location>
</feature>
<evidence type="ECO:0000256" key="8">
    <source>
        <dbReference type="ARBA" id="ARBA00045204"/>
    </source>
</evidence>
<comment type="function">
    <text evidence="8">Component of the signal peptidase complex (SPC) which catalyzes the cleavage of N-terminal signal sequences from nascent proteins as they are translocated into the lumen of the endoplasmic reticulum. Dispensable for SPC enzymatic activity.</text>
</comment>
<gene>
    <name evidence="10" type="ORF">C8F04DRAFT_1122264</name>
</gene>
<dbReference type="EMBL" id="JARJCM010000123">
    <property type="protein sequence ID" value="KAJ7027515.1"/>
    <property type="molecule type" value="Genomic_DNA"/>
</dbReference>
<dbReference type="GO" id="GO:0045047">
    <property type="term" value="P:protein targeting to ER"/>
    <property type="evidence" value="ECO:0007669"/>
    <property type="project" value="TreeGrafter"/>
</dbReference>
<sequence length="83" mass="9302">MSLQDLTEGKIDFVGQLQVEQISRIWLIGSTIISFILGFALQSMQLTFAIFGISTVLLALVIVPPWPMFNRHPTQWLAAAKKD</sequence>
<evidence type="ECO:0000256" key="9">
    <source>
        <dbReference type="SAM" id="Phobius"/>
    </source>
</evidence>
<protein>
    <recommendedName>
        <fullName evidence="3">Signal peptidase complex subunit 1</fullName>
    </recommendedName>
</protein>
<keyword evidence="4 9" id="KW-0812">Transmembrane</keyword>
<evidence type="ECO:0000313" key="10">
    <source>
        <dbReference type="EMBL" id="KAJ7027515.1"/>
    </source>
</evidence>
<dbReference type="Proteomes" id="UP001218188">
    <property type="component" value="Unassembled WGS sequence"/>
</dbReference>
<proteinExistence type="inferred from homology"/>
<evidence type="ECO:0000313" key="11">
    <source>
        <dbReference type="Proteomes" id="UP001218188"/>
    </source>
</evidence>
<comment type="similarity">
    <text evidence="2">Belongs to the SPCS1 family.</text>
</comment>
<keyword evidence="5" id="KW-0256">Endoplasmic reticulum</keyword>
<dbReference type="InterPro" id="IPR009542">
    <property type="entry name" value="Spc1/SPCS1"/>
</dbReference>
<dbReference type="Pfam" id="PF06645">
    <property type="entry name" value="SPC12"/>
    <property type="match status" value="1"/>
</dbReference>
<evidence type="ECO:0000256" key="5">
    <source>
        <dbReference type="ARBA" id="ARBA00022824"/>
    </source>
</evidence>
<organism evidence="10 11">
    <name type="scientific">Mycena alexandri</name>
    <dbReference type="NCBI Taxonomy" id="1745969"/>
    <lineage>
        <taxon>Eukaryota</taxon>
        <taxon>Fungi</taxon>
        <taxon>Dikarya</taxon>
        <taxon>Basidiomycota</taxon>
        <taxon>Agaricomycotina</taxon>
        <taxon>Agaricomycetes</taxon>
        <taxon>Agaricomycetidae</taxon>
        <taxon>Agaricales</taxon>
        <taxon>Marasmiineae</taxon>
        <taxon>Mycenaceae</taxon>
        <taxon>Mycena</taxon>
    </lineage>
</organism>
<evidence type="ECO:0000256" key="3">
    <source>
        <dbReference type="ARBA" id="ARBA00017059"/>
    </source>
</evidence>
<accession>A0AAD6WWR1</accession>